<name>A0A7T4QYI6_9GAMM</name>
<reference evidence="2 3" key="1">
    <citation type="submission" date="2020-12" db="EMBL/GenBank/DDBJ databases">
        <authorList>
            <person name="Shan Y."/>
        </authorList>
    </citation>
    <scope>NUCLEOTIDE SEQUENCE [LARGE SCALE GENOMIC DNA]</scope>
    <source>
        <strain evidence="3">csc3.9</strain>
    </source>
</reference>
<evidence type="ECO:0000256" key="1">
    <source>
        <dbReference type="SAM" id="SignalP"/>
    </source>
</evidence>
<organism evidence="2 3">
    <name type="scientific">Spongiibacter nanhainus</name>
    <dbReference type="NCBI Taxonomy" id="2794344"/>
    <lineage>
        <taxon>Bacteria</taxon>
        <taxon>Pseudomonadati</taxon>
        <taxon>Pseudomonadota</taxon>
        <taxon>Gammaproteobacteria</taxon>
        <taxon>Cellvibrionales</taxon>
        <taxon>Spongiibacteraceae</taxon>
        <taxon>Spongiibacter</taxon>
    </lineage>
</organism>
<feature type="signal peptide" evidence="1">
    <location>
        <begin position="1"/>
        <end position="17"/>
    </location>
</feature>
<dbReference type="InterPro" id="IPR010634">
    <property type="entry name" value="DUF1223"/>
</dbReference>
<accession>A0A7T4QYI6</accession>
<evidence type="ECO:0000313" key="3">
    <source>
        <dbReference type="Proteomes" id="UP000596063"/>
    </source>
</evidence>
<dbReference type="RefSeq" id="WP_198568671.1">
    <property type="nucleotide sequence ID" value="NZ_CP066167.1"/>
</dbReference>
<proteinExistence type="predicted"/>
<gene>
    <name evidence="2" type="ORF">I6N98_12435</name>
</gene>
<dbReference type="AlphaFoldDB" id="A0A7T4QYI6"/>
<dbReference type="PANTHER" id="PTHR36057">
    <property type="match status" value="1"/>
</dbReference>
<evidence type="ECO:0000313" key="2">
    <source>
        <dbReference type="EMBL" id="QQD17169.1"/>
    </source>
</evidence>
<keyword evidence="3" id="KW-1185">Reference proteome</keyword>
<dbReference type="SUPFAM" id="SSF52833">
    <property type="entry name" value="Thioredoxin-like"/>
    <property type="match status" value="1"/>
</dbReference>
<dbReference type="InterPro" id="IPR036249">
    <property type="entry name" value="Thioredoxin-like_sf"/>
</dbReference>
<dbReference type="KEGG" id="snan:I6N98_12435"/>
<sequence length="247" mass="27785">MKALLLITLFLATSAQALTLDSGTQRATTVELFTSEGCSSCPPADQWLSRLKAAPGLFDTLIPMAFHVDYWDRLGWRDSFASREYSQRQRRHHQEGNLERVYTPGFVVDNREWRGFFAGQRLPRHTSQKAGRLQVNVDTDASAGRIRYQYRPADSSQMQWTLHVAYLLMGVCSEIGAGENRGRQLCHDFVVDSHQRHAMAIEKQPAYFTGTAALPARPDKQQAQTAIVVWVSRQGAEAIEQAVAAYL</sequence>
<dbReference type="EMBL" id="CP066167">
    <property type="protein sequence ID" value="QQD17169.1"/>
    <property type="molecule type" value="Genomic_DNA"/>
</dbReference>
<protein>
    <submittedName>
        <fullName evidence="2">DUF1223 domain-containing protein</fullName>
    </submittedName>
</protein>
<feature type="chain" id="PRO_5032614198" evidence="1">
    <location>
        <begin position="18"/>
        <end position="247"/>
    </location>
</feature>
<dbReference type="Proteomes" id="UP000596063">
    <property type="component" value="Chromosome"/>
</dbReference>
<dbReference type="PANTHER" id="PTHR36057:SF1">
    <property type="entry name" value="LIPOPROTEIN LIPID ATTACHMENT SITE-LIKE PROTEIN, PUTATIVE (DUF1223)-RELATED"/>
    <property type="match status" value="1"/>
</dbReference>
<dbReference type="Pfam" id="PF06764">
    <property type="entry name" value="DUF1223"/>
    <property type="match status" value="1"/>
</dbReference>
<keyword evidence="1" id="KW-0732">Signal</keyword>